<accession>A0A5C6CDY7</accession>
<evidence type="ECO:0000313" key="3">
    <source>
        <dbReference type="EMBL" id="TWU21019.1"/>
    </source>
</evidence>
<organism evidence="3 4">
    <name type="scientific">Novipirellula galeiformis</name>
    <dbReference type="NCBI Taxonomy" id="2528004"/>
    <lineage>
        <taxon>Bacteria</taxon>
        <taxon>Pseudomonadati</taxon>
        <taxon>Planctomycetota</taxon>
        <taxon>Planctomycetia</taxon>
        <taxon>Pirellulales</taxon>
        <taxon>Pirellulaceae</taxon>
        <taxon>Novipirellula</taxon>
    </lineage>
</organism>
<proteinExistence type="predicted"/>
<dbReference type="Gene3D" id="1.20.5.1700">
    <property type="match status" value="1"/>
</dbReference>
<evidence type="ECO:0000256" key="2">
    <source>
        <dbReference type="SAM" id="MobiDB-lite"/>
    </source>
</evidence>
<reference evidence="3 4" key="1">
    <citation type="submission" date="2019-02" db="EMBL/GenBank/DDBJ databases">
        <title>Deep-cultivation of Planctomycetes and their phenomic and genomic characterization uncovers novel biology.</title>
        <authorList>
            <person name="Wiegand S."/>
            <person name="Jogler M."/>
            <person name="Boedeker C."/>
            <person name="Pinto D."/>
            <person name="Vollmers J."/>
            <person name="Rivas-Marin E."/>
            <person name="Kohn T."/>
            <person name="Peeters S.H."/>
            <person name="Heuer A."/>
            <person name="Rast P."/>
            <person name="Oberbeckmann S."/>
            <person name="Bunk B."/>
            <person name="Jeske O."/>
            <person name="Meyerdierks A."/>
            <person name="Storesund J.E."/>
            <person name="Kallscheuer N."/>
            <person name="Luecker S."/>
            <person name="Lage O.M."/>
            <person name="Pohl T."/>
            <person name="Merkel B.J."/>
            <person name="Hornburger P."/>
            <person name="Mueller R.-W."/>
            <person name="Bruemmer F."/>
            <person name="Labrenz M."/>
            <person name="Spormann A.M."/>
            <person name="Op Den Camp H."/>
            <person name="Overmann J."/>
            <person name="Amann R."/>
            <person name="Jetten M.S.M."/>
            <person name="Mascher T."/>
            <person name="Medema M.H."/>
            <person name="Devos D.P."/>
            <person name="Kaster A.-K."/>
            <person name="Ovreas L."/>
            <person name="Rohde M."/>
            <person name="Galperin M.Y."/>
            <person name="Jogler C."/>
        </authorList>
    </citation>
    <scope>NUCLEOTIDE SEQUENCE [LARGE SCALE GENOMIC DNA]</scope>
    <source>
        <strain evidence="3 4">Pla52o</strain>
    </source>
</reference>
<keyword evidence="1" id="KW-0175">Coiled coil</keyword>
<feature type="coiled-coil region" evidence="1">
    <location>
        <begin position="247"/>
        <end position="366"/>
    </location>
</feature>
<dbReference type="Proteomes" id="UP000316304">
    <property type="component" value="Unassembled WGS sequence"/>
</dbReference>
<name>A0A5C6CDY7_9BACT</name>
<dbReference type="EMBL" id="SJPT01000007">
    <property type="protein sequence ID" value="TWU21019.1"/>
    <property type="molecule type" value="Genomic_DNA"/>
</dbReference>
<comment type="caution">
    <text evidence="3">The sequence shown here is derived from an EMBL/GenBank/DDBJ whole genome shotgun (WGS) entry which is preliminary data.</text>
</comment>
<evidence type="ECO:0000256" key="1">
    <source>
        <dbReference type="SAM" id="Coils"/>
    </source>
</evidence>
<feature type="compositionally biased region" description="Pro residues" evidence="2">
    <location>
        <begin position="41"/>
        <end position="53"/>
    </location>
</feature>
<evidence type="ECO:0000313" key="4">
    <source>
        <dbReference type="Proteomes" id="UP000316304"/>
    </source>
</evidence>
<dbReference type="RefSeq" id="WP_146596149.1">
    <property type="nucleotide sequence ID" value="NZ_SJPT01000007.1"/>
</dbReference>
<feature type="region of interest" description="Disordered" evidence="2">
    <location>
        <begin position="1"/>
        <end position="86"/>
    </location>
</feature>
<protein>
    <submittedName>
        <fullName evidence="3">Chromosome partition protein Smc</fullName>
    </submittedName>
</protein>
<feature type="coiled-coil region" evidence="1">
    <location>
        <begin position="154"/>
        <end position="188"/>
    </location>
</feature>
<gene>
    <name evidence="3" type="primary">smc_7</name>
    <name evidence="3" type="ORF">Pla52o_40510</name>
</gene>
<dbReference type="OrthoDB" id="236804at2"/>
<sequence length="382" mass="42931">MHRKPRKRTDPSAIRSDACHQDAAGRGDAIVLGAENLHPQSEPPPQPVQPQPNPVDNDQVNWESAEYVEDSDSVGGTGSVGETGSVVETGLPSQTILAAIDDNTLLLRQLIADFTDFQKTATTAPRVETTSLLADIELLKHDSNRSETHDTAMIESLRDEITDLEYELSELKRQNSDLAAKVANANVRKSTNDASSDFTEALPWEERKKLILRQMEEDTFDAETFLAQTVQSRLNDEPDQVDPIAFVNQVTSEIDRLQQQNERFENEINELNHLLEHRPPSAEGGLAIGAAAIAQMVDADELIQEERQRLQELQDHWEEKFRQAEIEASLERAKLSRERQEVAQKSADLEEQLDRIRRDAVQTQHTEGHSRKWLAKLGLADD</sequence>
<keyword evidence="4" id="KW-1185">Reference proteome</keyword>
<dbReference type="AlphaFoldDB" id="A0A5C6CDY7"/>